<dbReference type="Pfam" id="PF01535">
    <property type="entry name" value="PPR"/>
    <property type="match status" value="1"/>
</dbReference>
<dbReference type="OrthoDB" id="185373at2759"/>
<feature type="compositionally biased region" description="Polar residues" evidence="3">
    <location>
        <begin position="128"/>
        <end position="148"/>
    </location>
</feature>
<dbReference type="Proteomes" id="UP000009084">
    <property type="component" value="Unassembled WGS sequence"/>
</dbReference>
<dbReference type="EMBL" id="ACFW01000025">
    <property type="protein sequence ID" value="EER28130.1"/>
    <property type="molecule type" value="Genomic_DNA"/>
</dbReference>
<dbReference type="PANTHER" id="PTHR47932:SF44">
    <property type="entry name" value="MIOREX COMPLEX COMPONENT 1"/>
    <property type="match status" value="1"/>
</dbReference>
<organism evidence="4 5">
    <name type="scientific">Coccidioides posadasii (strain C735)</name>
    <name type="common">Valley fever fungus</name>
    <dbReference type="NCBI Taxonomy" id="222929"/>
    <lineage>
        <taxon>Eukaryota</taxon>
        <taxon>Fungi</taxon>
        <taxon>Dikarya</taxon>
        <taxon>Ascomycota</taxon>
        <taxon>Pezizomycotina</taxon>
        <taxon>Eurotiomycetes</taxon>
        <taxon>Eurotiomycetidae</taxon>
        <taxon>Onygenales</taxon>
        <taxon>Onygenaceae</taxon>
        <taxon>Coccidioides</taxon>
    </lineage>
</organism>
<feature type="compositionally biased region" description="Basic residues" evidence="3">
    <location>
        <begin position="9"/>
        <end position="22"/>
    </location>
</feature>
<gene>
    <name evidence="4" type="ORF">CPC735_034660</name>
</gene>
<feature type="compositionally biased region" description="Polar residues" evidence="3">
    <location>
        <begin position="34"/>
        <end position="43"/>
    </location>
</feature>
<dbReference type="AlphaFoldDB" id="C5P5Z0"/>
<dbReference type="KEGG" id="cpw:9695770"/>
<dbReference type="PANTHER" id="PTHR47932">
    <property type="entry name" value="ATPASE EXPRESSION PROTEIN 3"/>
    <property type="match status" value="1"/>
</dbReference>
<reference evidence="4 5" key="1">
    <citation type="journal article" date="2009" name="Genome Res.">
        <title>Comparative genomic analyses of the human fungal pathogens Coccidioides and their relatives.</title>
        <authorList>
            <person name="Sharpton T.J."/>
            <person name="Stajich J.E."/>
            <person name="Rounsley S.D."/>
            <person name="Gardner M.J."/>
            <person name="Wortman J.R."/>
            <person name="Jordar V.S."/>
            <person name="Maiti R."/>
            <person name="Kodira C.D."/>
            <person name="Neafsey D.E."/>
            <person name="Zeng Q."/>
            <person name="Hung C.-Y."/>
            <person name="McMahan C."/>
            <person name="Muszewska A."/>
            <person name="Grynberg M."/>
            <person name="Mandel M.A."/>
            <person name="Kellner E.M."/>
            <person name="Barker B.M."/>
            <person name="Galgiani J.N."/>
            <person name="Orbach M.J."/>
            <person name="Kirkland T.N."/>
            <person name="Cole G.T."/>
            <person name="Henn M.R."/>
            <person name="Birren B.W."/>
            <person name="Taylor J.W."/>
        </authorList>
    </citation>
    <scope>NUCLEOTIDE SEQUENCE [LARGE SCALE GENOMIC DNA]</scope>
    <source>
        <strain evidence="5">C735</strain>
    </source>
</reference>
<feature type="compositionally biased region" description="Polar residues" evidence="3">
    <location>
        <begin position="837"/>
        <end position="849"/>
    </location>
</feature>
<evidence type="ECO:0000313" key="4">
    <source>
        <dbReference type="EMBL" id="EER28130.1"/>
    </source>
</evidence>
<dbReference type="VEuPathDB" id="FungiDB:CPC735_034660"/>
<dbReference type="Gene3D" id="1.25.40.10">
    <property type="entry name" value="Tetratricopeptide repeat domain"/>
    <property type="match status" value="1"/>
</dbReference>
<protein>
    <submittedName>
        <fullName evidence="4">Pentatricopeptide repeat containing protein</fullName>
    </submittedName>
</protein>
<comment type="caution">
    <text evidence="4">The sequence shown here is derived from an EMBL/GenBank/DDBJ whole genome shotgun (WGS) entry which is preliminary data.</text>
</comment>
<evidence type="ECO:0000256" key="3">
    <source>
        <dbReference type="SAM" id="MobiDB-lite"/>
    </source>
</evidence>
<keyword evidence="1" id="KW-0677">Repeat</keyword>
<name>C5P5Z0_COCP7</name>
<accession>C5P5Z0</accession>
<dbReference type="InterPro" id="IPR011990">
    <property type="entry name" value="TPR-like_helical_dom_sf"/>
</dbReference>
<dbReference type="HOGENOM" id="CLU_327315_0_0_1"/>
<dbReference type="PROSITE" id="PS51375">
    <property type="entry name" value="PPR"/>
    <property type="match status" value="1"/>
</dbReference>
<feature type="compositionally biased region" description="Polar residues" evidence="3">
    <location>
        <begin position="82"/>
        <end position="101"/>
    </location>
</feature>
<dbReference type="InterPro" id="IPR002885">
    <property type="entry name" value="PPR_rpt"/>
</dbReference>
<feature type="region of interest" description="Disordered" evidence="3">
    <location>
        <begin position="829"/>
        <end position="849"/>
    </location>
</feature>
<feature type="compositionally biased region" description="Basic and acidic residues" evidence="3">
    <location>
        <begin position="66"/>
        <end position="78"/>
    </location>
</feature>
<evidence type="ECO:0000256" key="1">
    <source>
        <dbReference type="ARBA" id="ARBA00022737"/>
    </source>
</evidence>
<feature type="region of interest" description="Disordered" evidence="3">
    <location>
        <begin position="1"/>
        <end position="113"/>
    </location>
</feature>
<feature type="repeat" description="PPR" evidence="2">
    <location>
        <begin position="760"/>
        <end position="794"/>
    </location>
</feature>
<evidence type="ECO:0000256" key="2">
    <source>
        <dbReference type="PROSITE-ProRule" id="PRU00708"/>
    </source>
</evidence>
<proteinExistence type="predicted"/>
<feature type="region of interest" description="Disordered" evidence="3">
    <location>
        <begin position="126"/>
        <end position="148"/>
    </location>
</feature>
<sequence length="879" mass="99788">MNGISVRIRGLRPRHSNWHPKALKSAQISDRRVPTSQSFSYSSECVGLPGAKAATTQNPDFEERDEEKYLFPTHDQKRGCSSMASPSPSTGELSPLTQKSPPSRPQDGPSLPRHVAFSSVSRRLRQRLGQSAPQALQEPPSNRISNITQKKDNGTELYESDSHVSLQDSLGETKTSLLEGIQRMKKRDARLWRPVDSQGATLPKIQLKRRQLDECLAEEADALPGFAFNPRTYGIEFEARWNSLYPYTIVRQDWKRNFDNCFANKHAGMPSVEIWNLLRVQKWPVVADWAKHFSSVSSGKSFWSELPLATKRLMWPDIAFWLLLNSPGDVLTFLESTDQWPSPSFSMVSECFLYLDAFYYKDLTSTPENKHHYHSTMHSLIGPHRWPVISASQRGIHVYLKHCEPDQLRETFEKIAQSEVYVPPQTLLYLMDLFYEFADAENSLRALRLVPSRLTSRDSLQSEEIVRHCCKLLSLDSTCDENGIRSFRLLPEVLGLGIEPQRAILNVVIQNALKMDDPDMAWDILNYSKVLPDSYAVMMLLNDATTRGDALRVETCRRMIASNPEIAREPHIISKVLHGLYEAATPENIPEVFKKMMQVYCQGHDPQPLKDLGIIQGEPTVRDNCSSPSSHALVIMVAAYLQLRNSSAITLKVYDRFCELVRHGHNPIGKLAETSHVYDTFLMALRRDRDMVSQSITIVRNMYDPLPETAILRGENRPIQQARPSMVTWNILLAGAMAHGRLEVADIIREMMQECGAQMDVPAWNVMLRGYADLGLVMKFTQGLKEMLLDDLTPNRYTIKALKAVQDQGRLREGLEKAGVDPETLTLIDQREEKQDSNSNGHIPRESSQNLVKDLVLDEQAHLTEELNVNRAYPTGHYS</sequence>
<evidence type="ECO:0000313" key="5">
    <source>
        <dbReference type="Proteomes" id="UP000009084"/>
    </source>
</evidence>